<keyword evidence="2" id="KW-1185">Reference proteome</keyword>
<proteinExistence type="predicted"/>
<name>A0A5C5UB85_9CORY</name>
<comment type="caution">
    <text evidence="1">The sequence shown here is derived from an EMBL/GenBank/DDBJ whole genome shotgun (WGS) entry which is preliminary data.</text>
</comment>
<accession>A0A5C5UB85</accession>
<gene>
    <name evidence="1" type="ORF">FRX94_10940</name>
</gene>
<sequence length="290" mass="32019">MSAGCHGRYVRFSTMTSAEVFRPEIPAEFERYRDFLTSNCRRTTMLRLTGVAVEDTSVDTLTATASLTGSRIGGPALITKNHPWPTDKQGKKMMLLAQLNLAELPARPGYPTDGMLQFFHGDDDCYGFESGHHVRYIPAAELAAGHLEGTLKNQTDALWGGYFEVHGQLFDQFPTSEDYEVEDLTLPAELATEETEDALYDVLGLNPTNTIFGGGWAYFTQGDPRTDLSEEAAAAGEEKYELLLQVDTEDSADSQVTIMFGDSGIANFFIKPSDLAALNFDNVLYTWDCC</sequence>
<dbReference type="Gene3D" id="2.30.320.10">
    <property type="entry name" value="YwqG-like"/>
    <property type="match status" value="1"/>
</dbReference>
<protein>
    <submittedName>
        <fullName evidence="1">DUF1963 domain-containing protein</fullName>
    </submittedName>
</protein>
<reference evidence="1 2" key="1">
    <citation type="submission" date="2019-08" db="EMBL/GenBank/DDBJ databases">
        <authorList>
            <person name="Lei W."/>
        </authorList>
    </citation>
    <scope>NUCLEOTIDE SEQUENCE [LARGE SCALE GENOMIC DNA]</scope>
    <source>
        <strain evidence="1 2">CCUG 58627</strain>
    </source>
</reference>
<dbReference type="Proteomes" id="UP000320791">
    <property type="component" value="Unassembled WGS sequence"/>
</dbReference>
<dbReference type="InterPro" id="IPR035948">
    <property type="entry name" value="YwqG-like_sf"/>
</dbReference>
<dbReference type="Pfam" id="PF09234">
    <property type="entry name" value="DUF1963"/>
    <property type="match status" value="1"/>
</dbReference>
<organism evidence="1 2">
    <name type="scientific">Corynebacterium canis</name>
    <dbReference type="NCBI Taxonomy" id="679663"/>
    <lineage>
        <taxon>Bacteria</taxon>
        <taxon>Bacillati</taxon>
        <taxon>Actinomycetota</taxon>
        <taxon>Actinomycetes</taxon>
        <taxon>Mycobacteriales</taxon>
        <taxon>Corynebacteriaceae</taxon>
        <taxon>Corynebacterium</taxon>
    </lineage>
</organism>
<evidence type="ECO:0000313" key="2">
    <source>
        <dbReference type="Proteomes" id="UP000320791"/>
    </source>
</evidence>
<dbReference type="AlphaFoldDB" id="A0A5C5UB85"/>
<dbReference type="OrthoDB" id="4929513at2"/>
<dbReference type="EMBL" id="VOHM01000028">
    <property type="protein sequence ID" value="TWT22782.1"/>
    <property type="molecule type" value="Genomic_DNA"/>
</dbReference>
<dbReference type="InterPro" id="IPR015315">
    <property type="entry name" value="DUF1963"/>
</dbReference>
<dbReference type="SUPFAM" id="SSF103032">
    <property type="entry name" value="Hypothetical protein YwqG"/>
    <property type="match status" value="1"/>
</dbReference>
<dbReference type="PANTHER" id="PTHR36436:SF6">
    <property type="entry name" value="SLL5081 PROTEIN"/>
    <property type="match status" value="1"/>
</dbReference>
<dbReference type="PANTHER" id="PTHR36436">
    <property type="entry name" value="SLL5081 PROTEIN"/>
    <property type="match status" value="1"/>
</dbReference>
<evidence type="ECO:0000313" key="1">
    <source>
        <dbReference type="EMBL" id="TWT22782.1"/>
    </source>
</evidence>